<dbReference type="InterPro" id="IPR003607">
    <property type="entry name" value="HD/PDEase_dom"/>
</dbReference>
<dbReference type="PANTHER" id="PTHR43155:SF2">
    <property type="entry name" value="CYCLIC DI-GMP PHOSPHODIESTERASE PA4108"/>
    <property type="match status" value="1"/>
</dbReference>
<dbReference type="Proteomes" id="UP001431131">
    <property type="component" value="Unassembled WGS sequence"/>
</dbReference>
<dbReference type="AlphaFoldDB" id="A0AAW5E4P2"/>
<feature type="domain" description="HD-GYP" evidence="1">
    <location>
        <begin position="107"/>
        <end position="304"/>
    </location>
</feature>
<dbReference type="EMBL" id="JAKTTI010000019">
    <property type="protein sequence ID" value="MCH1626210.1"/>
    <property type="molecule type" value="Genomic_DNA"/>
</dbReference>
<sequence length="352" mass="40529">MEHLNITFDLVGSSLGEDIFSDQGILLLKKGTILKEVHILLLQKYRFGTKVTVDSTTNEIVTEENELSSSKPYKSFQSYIKDTFQLFLKDKYIDLVDLREKYFSLIEVSLSDFSIMRVLQSEVKKEDYLYQHSINVGIFSAIIGKLLGFNKKDCLLLAEMGLWHDIGMFNIDKNILEKEGPLLDDEFQRVQKHTKMGYNLLRSFTEMEPIISTSALLHHERLNGSGYPRQLNESDIPYLVQVISVADCFNAMGMKTNYGEKKSDFAGVYELVKEAFNNRLNPAIVIPFVRYIMRQNLYEKVVLSNGDDAEVIFIHDNEPHQPLVKVQNEYIDLRKDSSLKIVSLMQKQSVLK</sequence>
<dbReference type="Gene3D" id="1.10.3210.10">
    <property type="entry name" value="Hypothetical protein af1432"/>
    <property type="match status" value="1"/>
</dbReference>
<dbReference type="InterPro" id="IPR037522">
    <property type="entry name" value="HD_GYP_dom"/>
</dbReference>
<dbReference type="PANTHER" id="PTHR43155">
    <property type="entry name" value="CYCLIC DI-GMP PHOSPHODIESTERASE PA4108-RELATED"/>
    <property type="match status" value="1"/>
</dbReference>
<dbReference type="Pfam" id="PF13487">
    <property type="entry name" value="HD_5"/>
    <property type="match status" value="1"/>
</dbReference>
<comment type="caution">
    <text evidence="2">The sequence shown here is derived from an EMBL/GenBank/DDBJ whole genome shotgun (WGS) entry which is preliminary data.</text>
</comment>
<dbReference type="CDD" id="cd00077">
    <property type="entry name" value="HDc"/>
    <property type="match status" value="1"/>
</dbReference>
<evidence type="ECO:0000259" key="1">
    <source>
        <dbReference type="PROSITE" id="PS51832"/>
    </source>
</evidence>
<accession>A0AAW5E4P2</accession>
<keyword evidence="3" id="KW-1185">Reference proteome</keyword>
<evidence type="ECO:0000313" key="2">
    <source>
        <dbReference type="EMBL" id="MCH1626210.1"/>
    </source>
</evidence>
<protein>
    <submittedName>
        <fullName evidence="2">HD domain-containing protein</fullName>
    </submittedName>
</protein>
<gene>
    <name evidence="2" type="ORF">MJG50_12790</name>
</gene>
<name>A0AAW5E4P2_9BACI</name>
<dbReference type="SMART" id="SM00471">
    <property type="entry name" value="HDc"/>
    <property type="match status" value="1"/>
</dbReference>
<proteinExistence type="predicted"/>
<dbReference type="RefSeq" id="WP_240256126.1">
    <property type="nucleotide sequence ID" value="NZ_JAKTTI010000019.1"/>
</dbReference>
<organism evidence="2 3">
    <name type="scientific">Fredinandcohnia quinoae</name>
    <dbReference type="NCBI Taxonomy" id="2918902"/>
    <lineage>
        <taxon>Bacteria</taxon>
        <taxon>Bacillati</taxon>
        <taxon>Bacillota</taxon>
        <taxon>Bacilli</taxon>
        <taxon>Bacillales</taxon>
        <taxon>Bacillaceae</taxon>
        <taxon>Fredinandcohnia</taxon>
    </lineage>
</organism>
<reference evidence="2" key="1">
    <citation type="submission" date="2022-02" db="EMBL/GenBank/DDBJ databases">
        <title>Fredinandcohnia quinoae sp. nov. isolated from Chenopodium quinoa seeds.</title>
        <authorList>
            <person name="Saati-Santamaria Z."/>
            <person name="Flores-Felix J.D."/>
            <person name="Igual J.M."/>
            <person name="Velazquez E."/>
            <person name="Garcia-Fraile P."/>
            <person name="Martinez-Molina E."/>
        </authorList>
    </citation>
    <scope>NUCLEOTIDE SEQUENCE</scope>
    <source>
        <strain evidence="2">SECRCQ15</strain>
    </source>
</reference>
<dbReference type="PROSITE" id="PS51832">
    <property type="entry name" value="HD_GYP"/>
    <property type="match status" value="1"/>
</dbReference>
<dbReference type="SUPFAM" id="SSF109604">
    <property type="entry name" value="HD-domain/PDEase-like"/>
    <property type="match status" value="1"/>
</dbReference>
<evidence type="ECO:0000313" key="3">
    <source>
        <dbReference type="Proteomes" id="UP001431131"/>
    </source>
</evidence>